<dbReference type="Proteomes" id="UP000765509">
    <property type="component" value="Unassembled WGS sequence"/>
</dbReference>
<proteinExistence type="predicted"/>
<feature type="compositionally biased region" description="Acidic residues" evidence="1">
    <location>
        <begin position="75"/>
        <end position="91"/>
    </location>
</feature>
<comment type="caution">
    <text evidence="3">The sequence shown here is derived from an EMBL/GenBank/DDBJ whole genome shotgun (WGS) entry which is preliminary data.</text>
</comment>
<feature type="compositionally biased region" description="Polar residues" evidence="1">
    <location>
        <begin position="93"/>
        <end position="112"/>
    </location>
</feature>
<evidence type="ECO:0000313" key="3">
    <source>
        <dbReference type="EMBL" id="MBW0518890.1"/>
    </source>
</evidence>
<evidence type="ECO:0000256" key="2">
    <source>
        <dbReference type="SAM" id="SignalP"/>
    </source>
</evidence>
<dbReference type="AlphaFoldDB" id="A0A9Q3HY05"/>
<evidence type="ECO:0000313" key="4">
    <source>
        <dbReference type="Proteomes" id="UP000765509"/>
    </source>
</evidence>
<keyword evidence="4" id="KW-1185">Reference proteome</keyword>
<organism evidence="3 4">
    <name type="scientific">Austropuccinia psidii MF-1</name>
    <dbReference type="NCBI Taxonomy" id="1389203"/>
    <lineage>
        <taxon>Eukaryota</taxon>
        <taxon>Fungi</taxon>
        <taxon>Dikarya</taxon>
        <taxon>Basidiomycota</taxon>
        <taxon>Pucciniomycotina</taxon>
        <taxon>Pucciniomycetes</taxon>
        <taxon>Pucciniales</taxon>
        <taxon>Sphaerophragmiaceae</taxon>
        <taxon>Austropuccinia</taxon>
    </lineage>
</organism>
<evidence type="ECO:0000256" key="1">
    <source>
        <dbReference type="SAM" id="MobiDB-lite"/>
    </source>
</evidence>
<sequence length="187" mass="20293">NIFLFCFFLLWSPLTPLDGTPEVPQLGAHLDRGPNLEGAVPSRKEGRGPRRSNSFSTVVGTFEGISGTTIKGPGEDDAEEEENSMEEEGSDGTETSPTPVGESQGTGGSTLAHSNQTVSYQFEPSLLAIMKQMTQNMATLQAASRPPDFENLSMKAPAYFDGTKPFKVRSFIQSCQLIFHNDKEDLS</sequence>
<dbReference type="OrthoDB" id="9945628at2759"/>
<protein>
    <submittedName>
        <fullName evidence="3">Uncharacterized protein</fullName>
    </submittedName>
</protein>
<feature type="non-terminal residue" evidence="3">
    <location>
        <position position="187"/>
    </location>
</feature>
<name>A0A9Q3HY05_9BASI</name>
<reference evidence="3" key="1">
    <citation type="submission" date="2021-03" db="EMBL/GenBank/DDBJ databases">
        <title>Draft genome sequence of rust myrtle Austropuccinia psidii MF-1, a brazilian biotype.</title>
        <authorList>
            <person name="Quecine M.C."/>
            <person name="Pachon D.M.R."/>
            <person name="Bonatelli M.L."/>
            <person name="Correr F.H."/>
            <person name="Franceschini L.M."/>
            <person name="Leite T.F."/>
            <person name="Margarido G.R.A."/>
            <person name="Almeida C.A."/>
            <person name="Ferrarezi J.A."/>
            <person name="Labate C.A."/>
        </authorList>
    </citation>
    <scope>NUCLEOTIDE SEQUENCE</scope>
    <source>
        <strain evidence="3">MF-1</strain>
    </source>
</reference>
<accession>A0A9Q3HY05</accession>
<gene>
    <name evidence="3" type="ORF">O181_058605</name>
</gene>
<dbReference type="EMBL" id="AVOT02026956">
    <property type="protein sequence ID" value="MBW0518890.1"/>
    <property type="molecule type" value="Genomic_DNA"/>
</dbReference>
<keyword evidence="2" id="KW-0732">Signal</keyword>
<feature type="chain" id="PRO_5040377283" evidence="2">
    <location>
        <begin position="20"/>
        <end position="187"/>
    </location>
</feature>
<feature type="region of interest" description="Disordered" evidence="1">
    <location>
        <begin position="25"/>
        <end position="112"/>
    </location>
</feature>
<feature type="signal peptide" evidence="2">
    <location>
        <begin position="1"/>
        <end position="19"/>
    </location>
</feature>